<keyword evidence="8" id="KW-0143">Chaperone</keyword>
<evidence type="ECO:0000313" key="15">
    <source>
        <dbReference type="Proteomes" id="UP000516361"/>
    </source>
</evidence>
<keyword evidence="6" id="KW-0963">Cytoplasm</keyword>
<dbReference type="InterPro" id="IPR008880">
    <property type="entry name" value="Trigger_fac_C"/>
</dbReference>
<sequence length="421" mass="49693">MEKQILSEDKNIKRILVKIPSDEVKKTEDYIVREVNKEYSFEGFRKGKAPKQIIKIRLGENFNNWLNDTLLEKAVQDIEKEEKFLFSPTVESTANENGNVEFEILVHAYPKLLNTKFEEIVVEAPKSDKVVEKFIEDKIKTLLESNAIVEPKEGKAELNDFIRVKYTVLNEEGKELQKDKENEYVLYEDDKRPMVTKLVGKEKGDVVEYEKEYENKKYKYIVTLEEVYNRTIPELTDEFLREIGSEFNSISELKAKYEEEGKEVFSKWNDDFVRNYIIGEIPAKTEVDLSEETKEFYVKSYMESMEKEGKLEEELAKYDNDKEKLIEEVKKTAERWVKELVVVDTLTKEHNLEVKEEEIMESIKAIAQMWYMPVERAKETIYSNQKLLNDVVWDVLKSKVADIIKEKVTIKEVEEKEEETK</sequence>
<dbReference type="GO" id="GO:0032784">
    <property type="term" value="P:regulation of DNA-templated transcription elongation"/>
    <property type="evidence" value="ECO:0007669"/>
    <property type="project" value="InterPro"/>
</dbReference>
<dbReference type="InterPro" id="IPR036611">
    <property type="entry name" value="Trigger_fac_ribosome-bd_sf"/>
</dbReference>
<dbReference type="GO" id="GO:0015031">
    <property type="term" value="P:protein transport"/>
    <property type="evidence" value="ECO:0007669"/>
    <property type="project" value="InterPro"/>
</dbReference>
<keyword evidence="7" id="KW-0697">Rotamase</keyword>
<comment type="subcellular location">
    <subcellularLocation>
        <location evidence="2">Cytoplasm</location>
    </subcellularLocation>
</comment>
<evidence type="ECO:0000259" key="12">
    <source>
        <dbReference type="Pfam" id="PF05697"/>
    </source>
</evidence>
<dbReference type="RefSeq" id="WP_190614638.1">
    <property type="nucleotide sequence ID" value="NZ_AP018712.1"/>
</dbReference>
<feature type="domain" description="Trigger factor C-terminal" evidence="13">
    <location>
        <begin position="250"/>
        <end position="406"/>
    </location>
</feature>
<accession>A0A7G1G8S5</accession>
<dbReference type="Pfam" id="PF05697">
    <property type="entry name" value="Trigger_N"/>
    <property type="match status" value="1"/>
</dbReference>
<organism evidence="14 15">
    <name type="scientific">Tepiditoga spiralis</name>
    <dbReference type="NCBI Taxonomy" id="2108365"/>
    <lineage>
        <taxon>Bacteria</taxon>
        <taxon>Thermotogati</taxon>
        <taxon>Thermotogota</taxon>
        <taxon>Thermotogae</taxon>
        <taxon>Petrotogales</taxon>
        <taxon>Petrotogaceae</taxon>
        <taxon>Tepiditoga</taxon>
    </lineage>
</organism>
<dbReference type="EC" id="5.2.1.8" evidence="4"/>
<evidence type="ECO:0000256" key="11">
    <source>
        <dbReference type="SAM" id="Coils"/>
    </source>
</evidence>
<gene>
    <name evidence="14" type="primary">tig</name>
    <name evidence="14" type="ORF">OSSY52_19770</name>
</gene>
<evidence type="ECO:0000256" key="6">
    <source>
        <dbReference type="ARBA" id="ARBA00022490"/>
    </source>
</evidence>
<dbReference type="Proteomes" id="UP000516361">
    <property type="component" value="Chromosome"/>
</dbReference>
<dbReference type="InParanoid" id="A0A7G1G8S5"/>
<keyword evidence="15" id="KW-1185">Reference proteome</keyword>
<dbReference type="GO" id="GO:0003755">
    <property type="term" value="F:peptidyl-prolyl cis-trans isomerase activity"/>
    <property type="evidence" value="ECO:0007669"/>
    <property type="project" value="UniProtKB-KW"/>
</dbReference>
<dbReference type="PIRSF" id="PIRSF003095">
    <property type="entry name" value="Trigger_factor"/>
    <property type="match status" value="1"/>
</dbReference>
<dbReference type="Gene3D" id="3.30.70.1050">
    <property type="entry name" value="Trigger factor ribosome-binding domain"/>
    <property type="match status" value="1"/>
</dbReference>
<evidence type="ECO:0000256" key="8">
    <source>
        <dbReference type="ARBA" id="ARBA00023186"/>
    </source>
</evidence>
<feature type="domain" description="Trigger factor ribosome-binding bacterial" evidence="12">
    <location>
        <begin position="1"/>
        <end position="142"/>
    </location>
</feature>
<dbReference type="KEGG" id="ocy:OSSY52_19770"/>
<dbReference type="EMBL" id="AP018712">
    <property type="protein sequence ID" value="BBE31836.1"/>
    <property type="molecule type" value="Genomic_DNA"/>
</dbReference>
<dbReference type="GO" id="GO:0003677">
    <property type="term" value="F:DNA binding"/>
    <property type="evidence" value="ECO:0007669"/>
    <property type="project" value="InterPro"/>
</dbReference>
<feature type="coiled-coil region" evidence="11">
    <location>
        <begin position="308"/>
        <end position="335"/>
    </location>
</feature>
<dbReference type="InterPro" id="IPR036953">
    <property type="entry name" value="GreA/GreB_C_sf"/>
</dbReference>
<evidence type="ECO:0000256" key="1">
    <source>
        <dbReference type="ARBA" id="ARBA00000971"/>
    </source>
</evidence>
<keyword evidence="9" id="KW-0413">Isomerase</keyword>
<comment type="catalytic activity">
    <reaction evidence="1">
        <text>[protein]-peptidylproline (omega=180) = [protein]-peptidylproline (omega=0)</text>
        <dbReference type="Rhea" id="RHEA:16237"/>
        <dbReference type="Rhea" id="RHEA-COMP:10747"/>
        <dbReference type="Rhea" id="RHEA-COMP:10748"/>
        <dbReference type="ChEBI" id="CHEBI:83833"/>
        <dbReference type="ChEBI" id="CHEBI:83834"/>
        <dbReference type="EC" id="5.2.1.8"/>
    </reaction>
</comment>
<dbReference type="InterPro" id="IPR027304">
    <property type="entry name" value="Trigger_fact/SurA_dom_sf"/>
</dbReference>
<evidence type="ECO:0000259" key="13">
    <source>
        <dbReference type="Pfam" id="PF05698"/>
    </source>
</evidence>
<comment type="similarity">
    <text evidence="3">Belongs to the FKBP-type PPIase family. Tig subfamily.</text>
</comment>
<evidence type="ECO:0000313" key="14">
    <source>
        <dbReference type="EMBL" id="BBE31836.1"/>
    </source>
</evidence>
<dbReference type="InterPro" id="IPR037041">
    <property type="entry name" value="Trigger_fac_C_sf"/>
</dbReference>
<dbReference type="SUPFAM" id="SSF102735">
    <property type="entry name" value="Trigger factor ribosome-binding domain"/>
    <property type="match status" value="1"/>
</dbReference>
<evidence type="ECO:0000256" key="7">
    <source>
        <dbReference type="ARBA" id="ARBA00023110"/>
    </source>
</evidence>
<dbReference type="SUPFAM" id="SSF109998">
    <property type="entry name" value="Triger factor/SurA peptide-binding domain-like"/>
    <property type="match status" value="1"/>
</dbReference>
<dbReference type="Pfam" id="PF05698">
    <property type="entry name" value="Trigger_C"/>
    <property type="match status" value="1"/>
</dbReference>
<dbReference type="AlphaFoldDB" id="A0A7G1G8S5"/>
<name>A0A7G1G8S5_9BACT</name>
<evidence type="ECO:0000256" key="10">
    <source>
        <dbReference type="ARBA" id="ARBA00029986"/>
    </source>
</evidence>
<evidence type="ECO:0000256" key="9">
    <source>
        <dbReference type="ARBA" id="ARBA00023235"/>
    </source>
</evidence>
<reference evidence="14 15" key="1">
    <citation type="submission" date="2018-06" db="EMBL/GenBank/DDBJ databases">
        <title>Genome sequencing of Oceanotoga sp. sy52.</title>
        <authorList>
            <person name="Mori K."/>
        </authorList>
    </citation>
    <scope>NUCLEOTIDE SEQUENCE [LARGE SCALE GENOMIC DNA]</scope>
    <source>
        <strain evidence="15">sy52</strain>
    </source>
</reference>
<dbReference type="SUPFAM" id="SSF54534">
    <property type="entry name" value="FKBP-like"/>
    <property type="match status" value="1"/>
</dbReference>
<protein>
    <recommendedName>
        <fullName evidence="5">Trigger factor</fullName>
        <ecNumber evidence="4">5.2.1.8</ecNumber>
    </recommendedName>
    <alternativeName>
        <fullName evidence="10">PPIase</fullName>
    </alternativeName>
</protein>
<evidence type="ECO:0000256" key="3">
    <source>
        <dbReference type="ARBA" id="ARBA00005464"/>
    </source>
</evidence>
<evidence type="ECO:0000256" key="5">
    <source>
        <dbReference type="ARBA" id="ARBA00016902"/>
    </source>
</evidence>
<evidence type="ECO:0000256" key="2">
    <source>
        <dbReference type="ARBA" id="ARBA00004496"/>
    </source>
</evidence>
<dbReference type="Gene3D" id="1.10.3120.10">
    <property type="entry name" value="Trigger factor, C-terminal domain"/>
    <property type="match status" value="1"/>
</dbReference>
<dbReference type="Gene3D" id="3.10.50.30">
    <property type="entry name" value="Transcription elongation factor, GreA/GreB, C-terminal domain"/>
    <property type="match status" value="1"/>
</dbReference>
<dbReference type="GO" id="GO:0005737">
    <property type="term" value="C:cytoplasm"/>
    <property type="evidence" value="ECO:0007669"/>
    <property type="project" value="UniProtKB-SubCell"/>
</dbReference>
<dbReference type="InterPro" id="IPR008881">
    <property type="entry name" value="Trigger_fac_ribosome-bd_bac"/>
</dbReference>
<dbReference type="GO" id="GO:0006457">
    <property type="term" value="P:protein folding"/>
    <property type="evidence" value="ECO:0007669"/>
    <property type="project" value="InterPro"/>
</dbReference>
<dbReference type="InterPro" id="IPR005215">
    <property type="entry name" value="Trig_fac"/>
</dbReference>
<dbReference type="FunCoup" id="A0A7G1G8S5">
    <property type="interactions" value="459"/>
</dbReference>
<keyword evidence="11" id="KW-0175">Coiled coil</keyword>
<proteinExistence type="inferred from homology"/>
<evidence type="ECO:0000256" key="4">
    <source>
        <dbReference type="ARBA" id="ARBA00013194"/>
    </source>
</evidence>